<accession>A0A9P6UF74</accession>
<evidence type="ECO:0000256" key="1">
    <source>
        <dbReference type="SAM" id="MobiDB-lite"/>
    </source>
</evidence>
<feature type="region of interest" description="Disordered" evidence="1">
    <location>
        <begin position="139"/>
        <end position="195"/>
    </location>
</feature>
<dbReference type="EMBL" id="JAAAIN010003299">
    <property type="protein sequence ID" value="KAG0286475.1"/>
    <property type="molecule type" value="Genomic_DNA"/>
</dbReference>
<gene>
    <name evidence="2" type="ORF">BGZ97_007406</name>
</gene>
<protein>
    <submittedName>
        <fullName evidence="2">Uncharacterized protein</fullName>
    </submittedName>
</protein>
<comment type="caution">
    <text evidence="2">The sequence shown here is derived from an EMBL/GenBank/DDBJ whole genome shotgun (WGS) entry which is preliminary data.</text>
</comment>
<sequence length="679" mass="75688">MGDRGKNFADKKVNRKVKKNDDWRASINSRRKGASYFKALTNLILAGPSGYFEHRQMTIKSKEVIIQEWEEWMMEFLKSKFQILRDVGARAYNVDNDARTFLSNSIVKNHKVNLLYEGSEQVHLVTKELTAMVRNAPAPLPSSGIASDPHGKSMSTDFLLSPRANSSSTLGASSSASSSTLVASSSSSSSKRRERPGDYLVEAIKRQRIEKGPASFRSLVDIAHAMHFGIYEELPETTAVQDGISPRRQTLCRLSLSYLNKASDTTKHTNPEYNLPLKDALVSLSGVWSMFCQEANAAFKDDYEQGLDACAVKELDTADAGFAAIVAPLLEMAECAAKTDAGVKAQPIISKIYELQGTPNSEPYCRSLDALKTILKHAERPLSGRTKDASEGDAVSLWSAIFREQLPATACLALNLGEQGLAAARQSNTHLLEIFDIVAGTRKCDTILTVEDLEVANFELKKEMCTDVKDEIQLRRTIKAMKSISMILKDYGLLCPPVCCMKGMEATVFSMKELDDIWVAGPACEKVLLPQTEAEILDFMKNDMHRLFSLLFLYDRYSRDVLVKKAEYERQLRRGKKAVLPLSSEEKESRDLEWDLLVLNTPAKQAGRRKSIVDQLGDDDDEFAPSSPSDRYSVAFERNDDEVNTTSKSRSKVRKPKAFTDRLRDTADEDDELADSDTC</sequence>
<feature type="region of interest" description="Disordered" evidence="1">
    <location>
        <begin position="616"/>
        <end position="657"/>
    </location>
</feature>
<evidence type="ECO:0000313" key="2">
    <source>
        <dbReference type="EMBL" id="KAG0286475.1"/>
    </source>
</evidence>
<proteinExistence type="predicted"/>
<reference evidence="2" key="1">
    <citation type="journal article" date="2020" name="Fungal Divers.">
        <title>Resolving the Mortierellaceae phylogeny through synthesis of multi-gene phylogenetics and phylogenomics.</title>
        <authorList>
            <person name="Vandepol N."/>
            <person name="Liber J."/>
            <person name="Desiro A."/>
            <person name="Na H."/>
            <person name="Kennedy M."/>
            <person name="Barry K."/>
            <person name="Grigoriev I.V."/>
            <person name="Miller A.N."/>
            <person name="O'Donnell K."/>
            <person name="Stajich J.E."/>
            <person name="Bonito G."/>
        </authorList>
    </citation>
    <scope>NUCLEOTIDE SEQUENCE</scope>
    <source>
        <strain evidence="2">NVP60</strain>
    </source>
</reference>
<dbReference type="Proteomes" id="UP000823405">
    <property type="component" value="Unassembled WGS sequence"/>
</dbReference>
<dbReference type="OrthoDB" id="2383243at2759"/>
<keyword evidence="3" id="KW-1185">Reference proteome</keyword>
<feature type="compositionally biased region" description="Low complexity" evidence="1">
    <location>
        <begin position="166"/>
        <end position="189"/>
    </location>
</feature>
<evidence type="ECO:0000313" key="3">
    <source>
        <dbReference type="Proteomes" id="UP000823405"/>
    </source>
</evidence>
<dbReference type="AlphaFoldDB" id="A0A9P6UF74"/>
<name>A0A9P6UF74_9FUNG</name>
<organism evidence="2 3">
    <name type="scientific">Linnemannia gamsii</name>
    <dbReference type="NCBI Taxonomy" id="64522"/>
    <lineage>
        <taxon>Eukaryota</taxon>
        <taxon>Fungi</taxon>
        <taxon>Fungi incertae sedis</taxon>
        <taxon>Mucoromycota</taxon>
        <taxon>Mortierellomycotina</taxon>
        <taxon>Mortierellomycetes</taxon>
        <taxon>Mortierellales</taxon>
        <taxon>Mortierellaceae</taxon>
        <taxon>Linnemannia</taxon>
    </lineage>
</organism>